<reference evidence="2" key="1">
    <citation type="submission" date="2020-08" db="EMBL/GenBank/DDBJ databases">
        <title>Ramlibacter sp. GTP1 16S ribosomal RNA gene genome sequencing and assembly.</title>
        <authorList>
            <person name="Kang M."/>
        </authorList>
    </citation>
    <scope>NUCLEOTIDE SEQUENCE</scope>
    <source>
        <strain evidence="2">GTP1</strain>
    </source>
</reference>
<evidence type="ECO:0000313" key="3">
    <source>
        <dbReference type="Proteomes" id="UP000596827"/>
    </source>
</evidence>
<feature type="compositionally biased region" description="Polar residues" evidence="1">
    <location>
        <begin position="33"/>
        <end position="43"/>
    </location>
</feature>
<gene>
    <name evidence="2" type="ORF">H8R02_18080</name>
</gene>
<protein>
    <submittedName>
        <fullName evidence="2">Uncharacterized protein</fullName>
    </submittedName>
</protein>
<feature type="region of interest" description="Disordered" evidence="1">
    <location>
        <begin position="1"/>
        <end position="58"/>
    </location>
</feature>
<comment type="caution">
    <text evidence="2">The sequence shown here is derived from an EMBL/GenBank/DDBJ whole genome shotgun (WGS) entry which is preliminary data.</text>
</comment>
<organism evidence="2 3">
    <name type="scientific">Ramlibacter albus</name>
    <dbReference type="NCBI Taxonomy" id="2079448"/>
    <lineage>
        <taxon>Bacteria</taxon>
        <taxon>Pseudomonadati</taxon>
        <taxon>Pseudomonadota</taxon>
        <taxon>Betaproteobacteria</taxon>
        <taxon>Burkholderiales</taxon>
        <taxon>Comamonadaceae</taxon>
        <taxon>Ramlibacter</taxon>
    </lineage>
</organism>
<proteinExistence type="predicted"/>
<dbReference type="RefSeq" id="WP_187082857.1">
    <property type="nucleotide sequence ID" value="NZ_JACORU010000006.1"/>
</dbReference>
<dbReference type="Proteomes" id="UP000596827">
    <property type="component" value="Unassembled WGS sequence"/>
</dbReference>
<accession>A0A923M9N8</accession>
<sequence>MLRGNSWEQELRVRAGSGQRADRIVVRGKTPAGDSSETFTAANGQAEWKSGMDSGRVPDDGRSHYVPAGGTWAAPLLTELLYAARAVKCRCCRPAGRA</sequence>
<dbReference type="EMBL" id="JACORU010000006">
    <property type="protein sequence ID" value="MBC5766383.1"/>
    <property type="molecule type" value="Genomic_DNA"/>
</dbReference>
<evidence type="ECO:0000313" key="2">
    <source>
        <dbReference type="EMBL" id="MBC5766383.1"/>
    </source>
</evidence>
<keyword evidence="3" id="KW-1185">Reference proteome</keyword>
<evidence type="ECO:0000256" key="1">
    <source>
        <dbReference type="SAM" id="MobiDB-lite"/>
    </source>
</evidence>
<dbReference type="AlphaFoldDB" id="A0A923M9N8"/>
<name>A0A923M9N8_9BURK</name>